<feature type="region of interest" description="Disordered" evidence="14">
    <location>
        <begin position="646"/>
        <end position="697"/>
    </location>
</feature>
<comment type="similarity">
    <text evidence="4">Belongs to the peptidase C19 family.</text>
</comment>
<dbReference type="GO" id="GO:0005634">
    <property type="term" value="C:nucleus"/>
    <property type="evidence" value="ECO:0007669"/>
    <property type="project" value="UniProtKB-SubCell"/>
</dbReference>
<evidence type="ECO:0000256" key="4">
    <source>
        <dbReference type="ARBA" id="ARBA00009085"/>
    </source>
</evidence>
<dbReference type="PANTHER" id="PTHR24006:SF722">
    <property type="entry name" value="UBIQUITIN CARBOXYL-TERMINAL HYDROLASE 48"/>
    <property type="match status" value="1"/>
</dbReference>
<accession>A0A2B4S471</accession>
<dbReference type="InterPro" id="IPR006615">
    <property type="entry name" value="Pept_C19_DUSP"/>
</dbReference>
<dbReference type="GO" id="GO:0016579">
    <property type="term" value="P:protein deubiquitination"/>
    <property type="evidence" value="ECO:0007669"/>
    <property type="project" value="InterPro"/>
</dbReference>
<feature type="region of interest" description="Disordered" evidence="14">
    <location>
        <begin position="452"/>
        <end position="476"/>
    </location>
</feature>
<dbReference type="GO" id="GO:0004197">
    <property type="term" value="F:cysteine-type endopeptidase activity"/>
    <property type="evidence" value="ECO:0007669"/>
    <property type="project" value="InterPro"/>
</dbReference>
<evidence type="ECO:0000259" key="16">
    <source>
        <dbReference type="PROSITE" id="PS50235"/>
    </source>
</evidence>
<keyword evidence="10 17" id="KW-0378">Hydrolase</keyword>
<dbReference type="Pfam" id="PF00443">
    <property type="entry name" value="UCH"/>
    <property type="match status" value="1"/>
</dbReference>
<dbReference type="SUPFAM" id="SSF54236">
    <property type="entry name" value="Ubiquitin-like"/>
    <property type="match status" value="1"/>
</dbReference>
<feature type="compositionally biased region" description="Basic and acidic residues" evidence="14">
    <location>
        <begin position="668"/>
        <end position="683"/>
    </location>
</feature>
<evidence type="ECO:0000256" key="10">
    <source>
        <dbReference type="ARBA" id="ARBA00022801"/>
    </source>
</evidence>
<name>A0A2B4S471_STYPI</name>
<dbReference type="CDD" id="cd02668">
    <property type="entry name" value="Peptidase_C19L"/>
    <property type="match status" value="1"/>
</dbReference>
<feature type="domain" description="Ubiquitin-like" evidence="15">
    <location>
        <begin position="853"/>
        <end position="914"/>
    </location>
</feature>
<evidence type="ECO:0000256" key="6">
    <source>
        <dbReference type="ARBA" id="ARBA00022490"/>
    </source>
</evidence>
<reference evidence="18" key="1">
    <citation type="journal article" date="2017" name="bioRxiv">
        <title>Comparative analysis of the genomes of Stylophora pistillata and Acropora digitifera provides evidence for extensive differences between species of corals.</title>
        <authorList>
            <person name="Voolstra C.R."/>
            <person name="Li Y."/>
            <person name="Liew Y.J."/>
            <person name="Baumgarten S."/>
            <person name="Zoccola D."/>
            <person name="Flot J.-F."/>
            <person name="Tambutte S."/>
            <person name="Allemand D."/>
            <person name="Aranda M."/>
        </authorList>
    </citation>
    <scope>NUCLEOTIDE SEQUENCE [LARGE SCALE GENOMIC DNA]</scope>
</reference>
<dbReference type="InterPro" id="IPR028889">
    <property type="entry name" value="USP"/>
</dbReference>
<evidence type="ECO:0000256" key="14">
    <source>
        <dbReference type="SAM" id="MobiDB-lite"/>
    </source>
</evidence>
<feature type="compositionally biased region" description="Basic and acidic residues" evidence="14">
    <location>
        <begin position="159"/>
        <end position="178"/>
    </location>
</feature>
<dbReference type="InterPro" id="IPR044743">
    <property type="entry name" value="Ubl_USP48"/>
</dbReference>
<dbReference type="SMART" id="SM00213">
    <property type="entry name" value="UBQ"/>
    <property type="match status" value="1"/>
</dbReference>
<dbReference type="OrthoDB" id="289038at2759"/>
<gene>
    <name evidence="17" type="primary">Usp48</name>
    <name evidence="17" type="ORF">AWC38_SpisGene11568</name>
</gene>
<dbReference type="GO" id="GO:0004843">
    <property type="term" value="F:cysteine-type deubiquitinase activity"/>
    <property type="evidence" value="ECO:0007669"/>
    <property type="project" value="UniProtKB-EC"/>
</dbReference>
<keyword evidence="18" id="KW-1185">Reference proteome</keyword>
<evidence type="ECO:0000256" key="5">
    <source>
        <dbReference type="ARBA" id="ARBA00012759"/>
    </source>
</evidence>
<comment type="catalytic activity">
    <reaction evidence="1">
        <text>Thiol-dependent hydrolysis of ester, thioester, amide, peptide and isopeptide bonds formed by the C-terminal Gly of ubiquitin (a 76-residue protein attached to proteins as an intracellular targeting signal).</text>
        <dbReference type="EC" id="3.4.19.12"/>
    </reaction>
</comment>
<dbReference type="GO" id="GO:0005829">
    <property type="term" value="C:cytosol"/>
    <property type="evidence" value="ECO:0007669"/>
    <property type="project" value="TreeGrafter"/>
</dbReference>
<comment type="subcellular location">
    <subcellularLocation>
        <location evidence="3">Cytoplasm</location>
    </subcellularLocation>
    <subcellularLocation>
        <location evidence="2">Nucleus</location>
    </subcellularLocation>
</comment>
<dbReference type="AlphaFoldDB" id="A0A2B4S471"/>
<dbReference type="EMBL" id="LSMT01000194">
    <property type="protein sequence ID" value="PFX23853.1"/>
    <property type="molecule type" value="Genomic_DNA"/>
</dbReference>
<evidence type="ECO:0000256" key="12">
    <source>
        <dbReference type="ARBA" id="ARBA00023242"/>
    </source>
</evidence>
<evidence type="ECO:0000256" key="2">
    <source>
        <dbReference type="ARBA" id="ARBA00004123"/>
    </source>
</evidence>
<organism evidence="17 18">
    <name type="scientific">Stylophora pistillata</name>
    <name type="common">Smooth cauliflower coral</name>
    <dbReference type="NCBI Taxonomy" id="50429"/>
    <lineage>
        <taxon>Eukaryota</taxon>
        <taxon>Metazoa</taxon>
        <taxon>Cnidaria</taxon>
        <taxon>Anthozoa</taxon>
        <taxon>Hexacorallia</taxon>
        <taxon>Scleractinia</taxon>
        <taxon>Astrocoeniina</taxon>
        <taxon>Pocilloporidae</taxon>
        <taxon>Stylophora</taxon>
    </lineage>
</organism>
<dbReference type="STRING" id="50429.A0A2B4S471"/>
<keyword evidence="8" id="KW-0677">Repeat</keyword>
<dbReference type="InterPro" id="IPR050164">
    <property type="entry name" value="Peptidase_C19"/>
</dbReference>
<dbReference type="Pfam" id="PF06337">
    <property type="entry name" value="DUSP"/>
    <property type="match status" value="1"/>
</dbReference>
<dbReference type="PANTHER" id="PTHR24006">
    <property type="entry name" value="UBIQUITIN CARBOXYL-TERMINAL HYDROLASE"/>
    <property type="match status" value="1"/>
</dbReference>
<dbReference type="InterPro" id="IPR035927">
    <property type="entry name" value="DUSP-like_sf"/>
</dbReference>
<protein>
    <recommendedName>
        <fullName evidence="13">Ubiquitin carboxyl-terminal hydrolase 48</fullName>
        <ecNumber evidence="5">3.4.19.12</ecNumber>
    </recommendedName>
</protein>
<dbReference type="InterPro" id="IPR038765">
    <property type="entry name" value="Papain-like_cys_pep_sf"/>
</dbReference>
<dbReference type="Proteomes" id="UP000225706">
    <property type="component" value="Unassembled WGS sequence"/>
</dbReference>
<dbReference type="Gene3D" id="3.90.70.10">
    <property type="entry name" value="Cysteine proteinases"/>
    <property type="match status" value="1"/>
</dbReference>
<proteinExistence type="inferred from homology"/>
<keyword evidence="9" id="KW-0833">Ubl conjugation pathway</keyword>
<keyword evidence="11" id="KW-0788">Thiol protease</keyword>
<feature type="compositionally biased region" description="Polar residues" evidence="14">
    <location>
        <begin position="134"/>
        <end position="158"/>
    </location>
</feature>
<evidence type="ECO:0000313" key="18">
    <source>
        <dbReference type="Proteomes" id="UP000225706"/>
    </source>
</evidence>
<dbReference type="CDD" id="cd01795">
    <property type="entry name" value="Ubl_USP48"/>
    <property type="match status" value="1"/>
</dbReference>
<dbReference type="SUPFAM" id="SSF143791">
    <property type="entry name" value="DUSP-like"/>
    <property type="match status" value="2"/>
</dbReference>
<evidence type="ECO:0000256" key="8">
    <source>
        <dbReference type="ARBA" id="ARBA00022737"/>
    </source>
</evidence>
<keyword evidence="7" id="KW-0645">Protease</keyword>
<evidence type="ECO:0000256" key="13">
    <source>
        <dbReference type="ARBA" id="ARBA00035173"/>
    </source>
</evidence>
<evidence type="ECO:0000256" key="9">
    <source>
        <dbReference type="ARBA" id="ARBA00022786"/>
    </source>
</evidence>
<dbReference type="PROSITE" id="PS50235">
    <property type="entry name" value="USP_3"/>
    <property type="match status" value="1"/>
</dbReference>
<dbReference type="InterPro" id="IPR029071">
    <property type="entry name" value="Ubiquitin-like_domsf"/>
</dbReference>
<keyword evidence="12" id="KW-0539">Nucleus</keyword>
<dbReference type="SUPFAM" id="SSF54001">
    <property type="entry name" value="Cysteine proteinases"/>
    <property type="match status" value="1"/>
</dbReference>
<dbReference type="PROSITE" id="PS50053">
    <property type="entry name" value="UBIQUITIN_2"/>
    <property type="match status" value="1"/>
</dbReference>
<dbReference type="InterPro" id="IPR033841">
    <property type="entry name" value="Pep_USP48"/>
</dbReference>
<feature type="region of interest" description="Disordered" evidence="14">
    <location>
        <begin position="134"/>
        <end position="193"/>
    </location>
</feature>
<sequence length="928" mass="105625">MARRTTNRKQQGNVLKQAWGWADYTEPENVIKDNVESAYRINTAACSQGNCRRNCKANPNCFNCLGERFWLSEIKDSYWLNCEDPENERRPENAFVGLKNLGATCYVNTFLQAGKFIVGQGCPPLAVNGLSTSEAIQSSPEHPEVTNHSSHNGETSNKPSKDSSEFSHGSSENRESLDKSLGVRTTPSKVSTVQQAPLLPSTTILDSDEAPTTVCGHLQLLFAQLQYSFRRYIDPSPFVDSLGLDTAQQQDAQEFSKLFTSLLEETFSNQAEPEVQNIVQSQFRGDYFYVTECLKCGNKSKRLSRFYELDLNIQGHSSLNQCIKEFLKEEKLDGDNQYYCTQCNSKQNAARYIELDSLPPVLNLQLLRFVFDRKTGYKKKLNSFIQFPDNLDMTEHVKNGGFGSNLEYELSAVLMHFGVSAYSGQYVAHIRDKKSGSWYKFNDEDIVKMQGKLKLSQDEDSTGDTDTSPKPAKRPKCAQGFHVSKNAYTLVYTLKGHKGADEDYEWISTKWLKDWMNEKTETPPVDNSSLLCSHGKLHPNQVLNAKRINVKAADEIFRNYGGLPRLQSDSLCIKCVKEQCRRIRFETRLTDDYKFVSDALKSQQSNSANFFWVGRRSLLRWKALANCEEETRQSLMDSCRVTANHETEDDDYDKAKENETSDASMTEDGGKQQKLDRDLQHTAEEEEEEEDETNSKFNEDLLCEHGGLSSDESCRRLVPDVVWQRLKYYFPSSSEFPAAHSACRACQADDEEERQKNELHKLLASEQRTAMSQLYLDRNRPSFDNCDSFVACAVSKDFIDRWRQFLRYPIRNIPPGRIINAPLLCPHEKFLFNPGCEDDVDGASEMHRKQRGEVSLTVGSSETLRDVKVQLMKSFSVMPIDQHLTLNGIPLTDNAATLRSLGIRPGSLLLLKVRNMRIPYDSYMAYHP</sequence>
<evidence type="ECO:0000256" key="1">
    <source>
        <dbReference type="ARBA" id="ARBA00000707"/>
    </source>
</evidence>
<evidence type="ECO:0000256" key="3">
    <source>
        <dbReference type="ARBA" id="ARBA00004496"/>
    </source>
</evidence>
<feature type="domain" description="USP" evidence="16">
    <location>
        <begin position="96"/>
        <end position="495"/>
    </location>
</feature>
<dbReference type="EC" id="3.4.19.12" evidence="5"/>
<feature type="compositionally biased region" description="Polar residues" evidence="14">
    <location>
        <begin position="183"/>
        <end position="193"/>
    </location>
</feature>
<dbReference type="GO" id="GO:0006508">
    <property type="term" value="P:proteolysis"/>
    <property type="evidence" value="ECO:0007669"/>
    <property type="project" value="UniProtKB-KW"/>
</dbReference>
<evidence type="ECO:0000256" key="11">
    <source>
        <dbReference type="ARBA" id="ARBA00022807"/>
    </source>
</evidence>
<dbReference type="InterPro" id="IPR000626">
    <property type="entry name" value="Ubiquitin-like_dom"/>
</dbReference>
<keyword evidence="6" id="KW-0963">Cytoplasm</keyword>
<evidence type="ECO:0000313" key="17">
    <source>
        <dbReference type="EMBL" id="PFX23853.1"/>
    </source>
</evidence>
<comment type="caution">
    <text evidence="17">The sequence shown here is derived from an EMBL/GenBank/DDBJ whole genome shotgun (WGS) entry which is preliminary data.</text>
</comment>
<dbReference type="InterPro" id="IPR001394">
    <property type="entry name" value="Peptidase_C19_UCH"/>
</dbReference>
<dbReference type="Gene3D" id="3.10.20.90">
    <property type="entry name" value="Phosphatidylinositol 3-kinase Catalytic Subunit, Chain A, domain 1"/>
    <property type="match status" value="1"/>
</dbReference>
<dbReference type="FunFam" id="3.90.70.10:FF:000029">
    <property type="entry name" value="ubiquitin carboxyl-terminal hydrolase 48 isoform X1"/>
    <property type="match status" value="1"/>
</dbReference>
<evidence type="ECO:0000259" key="15">
    <source>
        <dbReference type="PROSITE" id="PS50053"/>
    </source>
</evidence>
<evidence type="ECO:0000256" key="7">
    <source>
        <dbReference type="ARBA" id="ARBA00022670"/>
    </source>
</evidence>